<protein>
    <submittedName>
        <fullName evidence="2">Uncharacterized protein</fullName>
    </submittedName>
</protein>
<gene>
    <name evidence="2" type="ORF">TIN3_92</name>
</gene>
<name>A0A0K0N5U9_9CAUD</name>
<evidence type="ECO:0000313" key="3">
    <source>
        <dbReference type="Proteomes" id="UP000203663"/>
    </source>
</evidence>
<keyword evidence="3" id="KW-1185">Reference proteome</keyword>
<dbReference type="GeneID" id="26641178"/>
<dbReference type="KEGG" id="vg:26641178"/>
<organism evidence="2 3">
    <name type="scientific">Tsukamurella phage TIN3</name>
    <dbReference type="NCBI Taxonomy" id="1636546"/>
    <lineage>
        <taxon>Viruses</taxon>
        <taxon>Duplodnaviria</taxon>
        <taxon>Heunggongvirae</taxon>
        <taxon>Uroviricota</taxon>
        <taxon>Caudoviricetes</taxon>
        <taxon>Tinduovirus</taxon>
        <taxon>Tinduovirus TIN3</taxon>
    </lineage>
</organism>
<dbReference type="Proteomes" id="UP000203663">
    <property type="component" value="Segment"/>
</dbReference>
<accession>A0A0K0N5U9</accession>
<reference evidence="2 3" key="1">
    <citation type="journal article" date="2015" name="Appl. Environ. Microbiol.">
        <title>Three of a Kind: Genetically Similar Tsukamurella Phages TIN2, TIN3, and TIN4.</title>
        <authorList>
            <person name="Dyson Z.A."/>
            <person name="Tucci J."/>
            <person name="Seviour R.J."/>
            <person name="Petrovski S."/>
        </authorList>
    </citation>
    <scope>NUCLEOTIDE SEQUENCE [LARGE SCALE GENOMIC DNA]</scope>
</reference>
<dbReference type="EMBL" id="KR011063">
    <property type="protein sequence ID" value="AKJ71889.1"/>
    <property type="molecule type" value="Genomic_DNA"/>
</dbReference>
<dbReference type="RefSeq" id="YP_009214858.1">
    <property type="nucleotide sequence ID" value="NC_028966.1"/>
</dbReference>
<evidence type="ECO:0000256" key="1">
    <source>
        <dbReference type="SAM" id="MobiDB-lite"/>
    </source>
</evidence>
<feature type="region of interest" description="Disordered" evidence="1">
    <location>
        <begin position="1"/>
        <end position="22"/>
    </location>
</feature>
<proteinExistence type="predicted"/>
<dbReference type="OrthoDB" id="40283at10239"/>
<sequence length="51" mass="5932">MSKTFKHQRTDRGQFAKARSNRRLTAREQRALAFVIHEANVPFVTDVIFGK</sequence>
<evidence type="ECO:0000313" key="2">
    <source>
        <dbReference type="EMBL" id="AKJ71889.1"/>
    </source>
</evidence>